<evidence type="ECO:0000313" key="1">
    <source>
        <dbReference type="EMBL" id="HIU14792.1"/>
    </source>
</evidence>
<reference evidence="1" key="2">
    <citation type="journal article" date="2021" name="PeerJ">
        <title>Extensive microbial diversity within the chicken gut microbiome revealed by metagenomics and culture.</title>
        <authorList>
            <person name="Gilroy R."/>
            <person name="Ravi A."/>
            <person name="Getino M."/>
            <person name="Pursley I."/>
            <person name="Horton D.L."/>
            <person name="Alikhan N.F."/>
            <person name="Baker D."/>
            <person name="Gharbi K."/>
            <person name="Hall N."/>
            <person name="Watson M."/>
            <person name="Adriaenssens E.M."/>
            <person name="Foster-Nyarko E."/>
            <person name="Jarju S."/>
            <person name="Secka A."/>
            <person name="Antonio M."/>
            <person name="Oren A."/>
            <person name="Chaudhuri R.R."/>
            <person name="La Ragione R."/>
            <person name="Hildebrand F."/>
            <person name="Pallen M.J."/>
        </authorList>
    </citation>
    <scope>NUCLEOTIDE SEQUENCE</scope>
    <source>
        <strain evidence="1">CHK195-11698</strain>
    </source>
</reference>
<dbReference type="GO" id="GO:0000287">
    <property type="term" value="F:magnesium ion binding"/>
    <property type="evidence" value="ECO:0007669"/>
    <property type="project" value="TreeGrafter"/>
</dbReference>
<dbReference type="InterPro" id="IPR036412">
    <property type="entry name" value="HAD-like_sf"/>
</dbReference>
<dbReference type="Gene3D" id="3.40.50.1000">
    <property type="entry name" value="HAD superfamily/HAD-like"/>
    <property type="match status" value="2"/>
</dbReference>
<dbReference type="Pfam" id="PF08282">
    <property type="entry name" value="Hydrolase_3"/>
    <property type="match status" value="2"/>
</dbReference>
<protein>
    <submittedName>
        <fullName evidence="1">HAD hydrolase family protein</fullName>
    </submittedName>
</protein>
<keyword evidence="1" id="KW-0378">Hydrolase</keyword>
<dbReference type="AlphaFoldDB" id="A0A9D1HQ62"/>
<dbReference type="SUPFAM" id="SSF56784">
    <property type="entry name" value="HAD-like"/>
    <property type="match status" value="1"/>
</dbReference>
<reference evidence="1" key="1">
    <citation type="submission" date="2020-10" db="EMBL/GenBank/DDBJ databases">
        <authorList>
            <person name="Gilroy R."/>
        </authorList>
    </citation>
    <scope>NUCLEOTIDE SEQUENCE</scope>
    <source>
        <strain evidence="1">CHK195-11698</strain>
    </source>
</reference>
<name>A0A9D1HQ62_9FIRM</name>
<dbReference type="EMBL" id="DVMJ01000114">
    <property type="protein sequence ID" value="HIU14792.1"/>
    <property type="molecule type" value="Genomic_DNA"/>
</dbReference>
<dbReference type="PANTHER" id="PTHR10000:SF8">
    <property type="entry name" value="HAD SUPERFAMILY HYDROLASE-LIKE, TYPE 3"/>
    <property type="match status" value="1"/>
</dbReference>
<dbReference type="GO" id="GO:0005829">
    <property type="term" value="C:cytosol"/>
    <property type="evidence" value="ECO:0007669"/>
    <property type="project" value="TreeGrafter"/>
</dbReference>
<comment type="caution">
    <text evidence="1">The sequence shown here is derived from an EMBL/GenBank/DDBJ whole genome shotgun (WGS) entry which is preliminary data.</text>
</comment>
<proteinExistence type="predicted"/>
<dbReference type="Proteomes" id="UP000824175">
    <property type="component" value="Unassembled WGS sequence"/>
</dbReference>
<evidence type="ECO:0000313" key="2">
    <source>
        <dbReference type="Proteomes" id="UP000824175"/>
    </source>
</evidence>
<dbReference type="GO" id="GO:0016791">
    <property type="term" value="F:phosphatase activity"/>
    <property type="evidence" value="ECO:0007669"/>
    <property type="project" value="TreeGrafter"/>
</dbReference>
<gene>
    <name evidence="1" type="ORF">IAD15_12135</name>
</gene>
<dbReference type="PANTHER" id="PTHR10000">
    <property type="entry name" value="PHOSPHOSERINE PHOSPHATASE"/>
    <property type="match status" value="1"/>
</dbReference>
<dbReference type="InterPro" id="IPR023214">
    <property type="entry name" value="HAD_sf"/>
</dbReference>
<organism evidence="1 2">
    <name type="scientific">Candidatus Fimiplasma intestinipullorum</name>
    <dbReference type="NCBI Taxonomy" id="2840825"/>
    <lineage>
        <taxon>Bacteria</taxon>
        <taxon>Bacillati</taxon>
        <taxon>Bacillota</taxon>
        <taxon>Clostridia</taxon>
        <taxon>Eubacteriales</taxon>
        <taxon>Candidatus Fimiplasma</taxon>
    </lineage>
</organism>
<accession>A0A9D1HQ62</accession>
<sequence length="230" mass="26586">MCQMIFFMDIDGTLKLSGLPLSRKMHEALRHLKKQGHAIIFCTGRTLLEIPDRWRHDGAIACFGHQIIYHDRILYQHPLTKGQDDHMHPLFGFGWSRVYTGVKQMNRYPIYKAVYWKRGWHVRYPDGMDKGKGIDWLSEALGHPFDLSIGIGNSLADLAMWRAVNIKVAVGHRCEALNHQADICLERRHLAGFLKGVKQDATYFDNWRRTRDWPGDGQKPSCARRSCNNS</sequence>